<protein>
    <recommendedName>
        <fullName evidence="2">CC-NBS-LRR protein</fullName>
    </recommendedName>
</protein>
<reference evidence="1" key="1">
    <citation type="submission" date="2017-12" db="EMBL/GenBank/DDBJ databases">
        <authorList>
            <person name="Barbosa P."/>
            <person name="Usie A."/>
            <person name="Ramos A.M."/>
        </authorList>
    </citation>
    <scope>NUCLEOTIDE SEQUENCE</scope>
    <source>
        <strain evidence="1">HL8</strain>
        <tissue evidence="1">Leaves</tissue>
    </source>
</reference>
<comment type="caution">
    <text evidence="1">The sequence shown here is derived from an EMBL/GenBank/DDBJ whole genome shotgun (WGS) entry which is preliminary data.</text>
</comment>
<dbReference type="EMBL" id="PKMF04000028">
    <property type="protein sequence ID" value="KAK7857313.1"/>
    <property type="molecule type" value="Genomic_DNA"/>
</dbReference>
<sequence length="152" mass="17039">MDNQPYELILSSSASAKEPPTLLLLHNPNLNSSLETWKLLCLVNLRFENPKVLFPQLKDLFLKDLPILKRFCIGSNIIFPSLTGMTIEQCPKLESFIFKPVSSEEMNSEEISRTAMQPLFNEKHTQGGLAGCVPKFGNIENLALGKLKNHIA</sequence>
<evidence type="ECO:0000313" key="1">
    <source>
        <dbReference type="EMBL" id="KAK7857313.1"/>
    </source>
</evidence>
<organism evidence="1">
    <name type="scientific">Quercus suber</name>
    <name type="common">Cork oak</name>
    <dbReference type="NCBI Taxonomy" id="58331"/>
    <lineage>
        <taxon>Eukaryota</taxon>
        <taxon>Viridiplantae</taxon>
        <taxon>Streptophyta</taxon>
        <taxon>Embryophyta</taxon>
        <taxon>Tracheophyta</taxon>
        <taxon>Spermatophyta</taxon>
        <taxon>Magnoliopsida</taxon>
        <taxon>eudicotyledons</taxon>
        <taxon>Gunneridae</taxon>
        <taxon>Pentapetalae</taxon>
        <taxon>rosids</taxon>
        <taxon>fabids</taxon>
        <taxon>Fagales</taxon>
        <taxon>Fagaceae</taxon>
        <taxon>Quercus</taxon>
    </lineage>
</organism>
<gene>
    <name evidence="1" type="ORF">CFP56_018619</name>
</gene>
<proteinExistence type="predicted"/>
<dbReference type="AlphaFoldDB" id="A0AAW0M020"/>
<reference evidence="1" key="2">
    <citation type="journal article" date="2018" name="Sci. Data">
        <title>The draft genome sequence of cork oak.</title>
        <authorList>
            <person name="Ramos A.M."/>
            <person name="Usie A."/>
            <person name="Barbosa P."/>
            <person name="Barros P.M."/>
            <person name="Capote T."/>
            <person name="Chaves I."/>
            <person name="Simoes F."/>
            <person name="Abreu I."/>
            <person name="Carrasquinho I."/>
            <person name="Faro C."/>
            <person name="Guimaraes J.B."/>
            <person name="Mendonca D."/>
            <person name="Nobrega F."/>
            <person name="Rodrigues L."/>
            <person name="Saibo N.J.M."/>
            <person name="Varela M.C."/>
            <person name="Egas C."/>
            <person name="Matos J."/>
            <person name="Miguel C.M."/>
            <person name="Oliveira M.M."/>
            <person name="Ricardo C.P."/>
            <person name="Goncalves S."/>
        </authorList>
    </citation>
    <scope>NUCLEOTIDE SEQUENCE [LARGE SCALE GENOMIC DNA]</scope>
    <source>
        <strain evidence="1">HL8</strain>
    </source>
</reference>
<evidence type="ECO:0008006" key="2">
    <source>
        <dbReference type="Google" id="ProtNLM"/>
    </source>
</evidence>
<accession>A0AAW0M020</accession>
<reference evidence="1" key="3">
    <citation type="submission" date="2023-07" db="EMBL/GenBank/DDBJ databases">
        <title>An improved reference 1 genome and first organelle genomes of Quercus suber.</title>
        <authorList>
            <consortium name="Genosuber Consortium"/>
            <person name="Usie A."/>
            <person name="Serra O."/>
            <person name="Barros P."/>
        </authorList>
    </citation>
    <scope>NUCLEOTIDE SEQUENCE</scope>
    <source>
        <strain evidence="1">HL8</strain>
        <tissue evidence="1">Leaves</tissue>
    </source>
</reference>
<name>A0AAW0M020_QUESU</name>